<gene>
    <name evidence="2" type="ORF">HJG54_21570</name>
</gene>
<evidence type="ECO:0000313" key="2">
    <source>
        <dbReference type="EMBL" id="WNZ25184.1"/>
    </source>
</evidence>
<organism evidence="2">
    <name type="scientific">Leptolyngbya sp. NK1-12</name>
    <dbReference type="NCBI Taxonomy" id="2547451"/>
    <lineage>
        <taxon>Bacteria</taxon>
        <taxon>Bacillati</taxon>
        <taxon>Cyanobacteriota</taxon>
        <taxon>Cyanophyceae</taxon>
        <taxon>Leptolyngbyales</taxon>
        <taxon>Leptolyngbyaceae</taxon>
        <taxon>Leptolyngbya group</taxon>
        <taxon>Leptolyngbya</taxon>
    </lineage>
</organism>
<accession>A0AA97AI50</accession>
<name>A0AA97AI50_9CYAN</name>
<dbReference type="AlphaFoldDB" id="A0AA97AI50"/>
<feature type="signal peptide" evidence="1">
    <location>
        <begin position="1"/>
        <end position="21"/>
    </location>
</feature>
<keyword evidence="1" id="KW-0732">Signal</keyword>
<reference evidence="2" key="1">
    <citation type="submission" date="2020-05" db="EMBL/GenBank/DDBJ databases">
        <authorList>
            <person name="Zhu T."/>
            <person name="Keshari N."/>
            <person name="Lu X."/>
        </authorList>
    </citation>
    <scope>NUCLEOTIDE SEQUENCE</scope>
    <source>
        <strain evidence="2">NK1-12</strain>
    </source>
</reference>
<evidence type="ECO:0000256" key="1">
    <source>
        <dbReference type="SAM" id="SignalP"/>
    </source>
</evidence>
<dbReference type="RefSeq" id="WP_316431328.1">
    <property type="nucleotide sequence ID" value="NZ_CP053586.1"/>
</dbReference>
<dbReference type="EMBL" id="CP053586">
    <property type="protein sequence ID" value="WNZ25184.1"/>
    <property type="molecule type" value="Genomic_DNA"/>
</dbReference>
<proteinExistence type="predicted"/>
<feature type="chain" id="PRO_5041667922" evidence="1">
    <location>
        <begin position="22"/>
        <end position="215"/>
    </location>
</feature>
<protein>
    <submittedName>
        <fullName evidence="2">Uncharacterized protein</fullName>
    </submittedName>
</protein>
<sequence length="215" mass="23431">MKYPIWLLLLGCVSCSSPTLSQTPTSAPSPISPAQLTQAAPVPAAPVANSSLAQVVSPPANQVDRATIQQDYAATTPLPTTGRVTVRDHIRNLDPSRLIVNCPADSAPYAFAESSNYEIQICSEEYDPWQPKYYISQAKDRSSGLRITSANPEEARQLVFRNQGYTYVIYRDGARPDQINAYLEVYGPNGDSFAEALLYLYEAGPAPTAGSSWLR</sequence>